<evidence type="ECO:0000256" key="6">
    <source>
        <dbReference type="ARBA" id="ARBA00023136"/>
    </source>
</evidence>
<proteinExistence type="predicted"/>
<feature type="transmembrane region" description="Helical" evidence="7">
    <location>
        <begin position="108"/>
        <end position="126"/>
    </location>
</feature>
<dbReference type="GO" id="GO:0000041">
    <property type="term" value="P:transition metal ion transport"/>
    <property type="evidence" value="ECO:0007669"/>
    <property type="project" value="InterPro"/>
</dbReference>
<evidence type="ECO:0000313" key="8">
    <source>
        <dbReference type="EMBL" id="TCP34558.1"/>
    </source>
</evidence>
<name>A0A4R2PIX8_RHOSA</name>
<dbReference type="RefSeq" id="WP_132708480.1">
    <property type="nucleotide sequence ID" value="NZ_JACIGF010000005.1"/>
</dbReference>
<dbReference type="Pfam" id="PF01891">
    <property type="entry name" value="CbiM"/>
    <property type="match status" value="1"/>
</dbReference>
<evidence type="ECO:0000256" key="2">
    <source>
        <dbReference type="ARBA" id="ARBA00022448"/>
    </source>
</evidence>
<comment type="subcellular location">
    <subcellularLocation>
        <location evidence="1">Cell membrane</location>
        <topology evidence="1">Multi-pass membrane protein</topology>
    </subcellularLocation>
</comment>
<sequence>MHIEPGIVHGAKMALAYGTAAGAAGLTLRAAWRLVAAEGLAALALRSTIAAVAVLAFFQLLPHTQAGISEVHFIFGTSLLLILGAAPAAIGLAAGLLVQGLAFAPADLAMYAVNVTTLLLPLFAMAELARRSIPAGRAYVDLGYLDVLKLSAAYQGGVVAWVAFWAFYGQGLGAGVPAGVASFALGYWIVLAVEPLVDLALLALAKALSGRLSRPLVAPRLLQAA</sequence>
<comment type="caution">
    <text evidence="8">The sequence shown here is derived from an EMBL/GenBank/DDBJ whole genome shotgun (WGS) entry which is preliminary data.</text>
</comment>
<gene>
    <name evidence="8" type="ORF">EV659_105188</name>
</gene>
<keyword evidence="6 7" id="KW-0472">Membrane</keyword>
<keyword evidence="5 7" id="KW-1133">Transmembrane helix</keyword>
<accession>A0A4R2PIX8</accession>
<dbReference type="InParanoid" id="A0A4R2PIX8"/>
<dbReference type="Gene3D" id="1.10.1760.20">
    <property type="match status" value="1"/>
</dbReference>
<evidence type="ECO:0000256" key="4">
    <source>
        <dbReference type="ARBA" id="ARBA00022692"/>
    </source>
</evidence>
<feature type="transmembrane region" description="Helical" evidence="7">
    <location>
        <begin position="73"/>
        <end position="102"/>
    </location>
</feature>
<feature type="transmembrane region" description="Helical" evidence="7">
    <location>
        <begin position="40"/>
        <end position="61"/>
    </location>
</feature>
<dbReference type="OrthoDB" id="4710659at2"/>
<evidence type="ECO:0000313" key="9">
    <source>
        <dbReference type="Proteomes" id="UP000295399"/>
    </source>
</evidence>
<evidence type="ECO:0000256" key="5">
    <source>
        <dbReference type="ARBA" id="ARBA00022989"/>
    </source>
</evidence>
<dbReference type="AlphaFoldDB" id="A0A4R2PIX8"/>
<organism evidence="8 9">
    <name type="scientific">Rhodothalassium salexigens DSM 2132</name>
    <dbReference type="NCBI Taxonomy" id="1188247"/>
    <lineage>
        <taxon>Bacteria</taxon>
        <taxon>Pseudomonadati</taxon>
        <taxon>Pseudomonadota</taxon>
        <taxon>Alphaproteobacteria</taxon>
        <taxon>Rhodothalassiales</taxon>
        <taxon>Rhodothalassiaceae</taxon>
        <taxon>Rhodothalassium</taxon>
    </lineage>
</organism>
<reference evidence="8 9" key="1">
    <citation type="submission" date="2019-03" db="EMBL/GenBank/DDBJ databases">
        <title>Genomic Encyclopedia of Type Strains, Phase IV (KMG-IV): sequencing the most valuable type-strain genomes for metagenomic binning, comparative biology and taxonomic classification.</title>
        <authorList>
            <person name="Goeker M."/>
        </authorList>
    </citation>
    <scope>NUCLEOTIDE SEQUENCE [LARGE SCALE GENOMIC DNA]</scope>
    <source>
        <strain evidence="8 9">DSM 2132</strain>
    </source>
</reference>
<keyword evidence="2" id="KW-0813">Transport</keyword>
<feature type="transmembrane region" description="Helical" evidence="7">
    <location>
        <begin position="147"/>
        <end position="168"/>
    </location>
</feature>
<evidence type="ECO:0000256" key="3">
    <source>
        <dbReference type="ARBA" id="ARBA00022475"/>
    </source>
</evidence>
<dbReference type="InterPro" id="IPR002751">
    <property type="entry name" value="CbiM/NikMN"/>
</dbReference>
<dbReference type="EMBL" id="SLXO01000005">
    <property type="protein sequence ID" value="TCP34558.1"/>
    <property type="molecule type" value="Genomic_DNA"/>
</dbReference>
<dbReference type="GO" id="GO:0005886">
    <property type="term" value="C:plasma membrane"/>
    <property type="evidence" value="ECO:0007669"/>
    <property type="project" value="UniProtKB-SubCell"/>
</dbReference>
<feature type="transmembrane region" description="Helical" evidence="7">
    <location>
        <begin position="180"/>
        <end position="204"/>
    </location>
</feature>
<protein>
    <submittedName>
        <fullName evidence="8">Cobalt uptake protein with substrate-specific transmembrane region</fullName>
    </submittedName>
</protein>
<evidence type="ECO:0000256" key="7">
    <source>
        <dbReference type="SAM" id="Phobius"/>
    </source>
</evidence>
<keyword evidence="9" id="KW-1185">Reference proteome</keyword>
<dbReference type="Proteomes" id="UP000295399">
    <property type="component" value="Unassembled WGS sequence"/>
</dbReference>
<keyword evidence="4 7" id="KW-0812">Transmembrane</keyword>
<evidence type="ECO:0000256" key="1">
    <source>
        <dbReference type="ARBA" id="ARBA00004651"/>
    </source>
</evidence>
<keyword evidence="3" id="KW-1003">Cell membrane</keyword>